<sequence length="165" mass="18555">MIRSGAVRFRWGLLVVGVMFFMSCMVQREPVERRALYANPTEAYGHPGSREPHAYLSQFGDVPIPGELYEVSEYTTVMEARGAKTGFIVYSGRVLKTSAEIFFRGELKKKGWELVTAFASQPSTVLLFHKKARWCVIILDKRGPVTDVRIGVSQDLGLAKRLLGR</sequence>
<dbReference type="PROSITE" id="PS51257">
    <property type="entry name" value="PROKAR_LIPOPROTEIN"/>
    <property type="match status" value="1"/>
</dbReference>
<evidence type="ECO:0008006" key="3">
    <source>
        <dbReference type="Google" id="ProtNLM"/>
    </source>
</evidence>
<protein>
    <recommendedName>
        <fullName evidence="3">Lipoprotein</fullName>
    </recommendedName>
</protein>
<keyword evidence="2" id="KW-1185">Reference proteome</keyword>
<organism evidence="1 2">
    <name type="scientific">Desulfoluna limicola</name>
    <dbReference type="NCBI Taxonomy" id="2810562"/>
    <lineage>
        <taxon>Bacteria</taxon>
        <taxon>Pseudomonadati</taxon>
        <taxon>Thermodesulfobacteriota</taxon>
        <taxon>Desulfobacteria</taxon>
        <taxon>Desulfobacterales</taxon>
        <taxon>Desulfolunaceae</taxon>
        <taxon>Desulfoluna</taxon>
    </lineage>
</organism>
<evidence type="ECO:0000313" key="2">
    <source>
        <dbReference type="Proteomes" id="UP001320148"/>
    </source>
</evidence>
<reference evidence="1 2" key="1">
    <citation type="submission" date="2021-02" db="EMBL/GenBank/DDBJ databases">
        <title>Complete genome of Desulfoluna sp. strain ASN36.</title>
        <authorList>
            <person name="Takahashi A."/>
            <person name="Kojima H."/>
            <person name="Fukui M."/>
        </authorList>
    </citation>
    <scope>NUCLEOTIDE SEQUENCE [LARGE SCALE GENOMIC DNA]</scope>
    <source>
        <strain evidence="1 2">ASN36</strain>
    </source>
</reference>
<dbReference type="Proteomes" id="UP001320148">
    <property type="component" value="Chromosome"/>
</dbReference>
<dbReference type="RefSeq" id="WP_236889609.1">
    <property type="nucleotide sequence ID" value="NZ_AP024488.1"/>
</dbReference>
<name>A0ABM7PLQ8_9BACT</name>
<dbReference type="EMBL" id="AP024488">
    <property type="protein sequence ID" value="BCS98200.1"/>
    <property type="molecule type" value="Genomic_DNA"/>
</dbReference>
<gene>
    <name evidence="1" type="ORF">DSLASN_38320</name>
</gene>
<accession>A0ABM7PLQ8</accession>
<evidence type="ECO:0000313" key="1">
    <source>
        <dbReference type="EMBL" id="BCS98200.1"/>
    </source>
</evidence>
<proteinExistence type="predicted"/>